<dbReference type="OrthoDB" id="3237545at2"/>
<dbReference type="EMBL" id="SZZH01000003">
    <property type="protein sequence ID" value="TKV58964.1"/>
    <property type="molecule type" value="Genomic_DNA"/>
</dbReference>
<dbReference type="Proteomes" id="UP000306985">
    <property type="component" value="Unassembled WGS sequence"/>
</dbReference>
<reference evidence="1 2" key="1">
    <citation type="submission" date="2019-05" db="EMBL/GenBank/DDBJ databases">
        <title>Nakamurella sp. N5BH11, whole genome shotgun sequence.</title>
        <authorList>
            <person name="Tuo L."/>
        </authorList>
    </citation>
    <scope>NUCLEOTIDE SEQUENCE [LARGE SCALE GENOMIC DNA]</scope>
    <source>
        <strain evidence="1 2">N5BH11</strain>
    </source>
</reference>
<evidence type="ECO:0008006" key="3">
    <source>
        <dbReference type="Google" id="ProtNLM"/>
    </source>
</evidence>
<evidence type="ECO:0000313" key="1">
    <source>
        <dbReference type="EMBL" id="TKV58964.1"/>
    </source>
</evidence>
<dbReference type="AlphaFoldDB" id="A0A4U6QFC7"/>
<organism evidence="1 2">
    <name type="scientific">Nakamurella flava</name>
    <dbReference type="NCBI Taxonomy" id="2576308"/>
    <lineage>
        <taxon>Bacteria</taxon>
        <taxon>Bacillati</taxon>
        <taxon>Actinomycetota</taxon>
        <taxon>Actinomycetes</taxon>
        <taxon>Nakamurellales</taxon>
        <taxon>Nakamurellaceae</taxon>
        <taxon>Nakamurella</taxon>
    </lineage>
</organism>
<keyword evidence="2" id="KW-1185">Reference proteome</keyword>
<protein>
    <recommendedName>
        <fullName evidence="3">Uridine kinase</fullName>
    </recommendedName>
</protein>
<evidence type="ECO:0000313" key="2">
    <source>
        <dbReference type="Proteomes" id="UP000306985"/>
    </source>
</evidence>
<dbReference type="InterPro" id="IPR027417">
    <property type="entry name" value="P-loop_NTPase"/>
</dbReference>
<accession>A0A4U6QFC7</accession>
<name>A0A4U6QFC7_9ACTN</name>
<comment type="caution">
    <text evidence="1">The sequence shown here is derived from an EMBL/GenBank/DDBJ whole genome shotgun (WGS) entry which is preliminary data.</text>
</comment>
<sequence>MLSRPPGLGPVRLGVVDGPSGSGKTTFAAAWARELRGRGAGTVEVFGSDLLATWDDPFDWWPAFAARVLDPLSRGEPGRVQVMDWTGGTPHPGPWRTVPVPSVLILEGVSTGRRAVARFDPVLVWVEVPDRAERLDRAVARDGEHTRPDFRRWQQAEDAFFAADRTRERAAVVLCPGG</sequence>
<dbReference type="SUPFAM" id="SSF52540">
    <property type="entry name" value="P-loop containing nucleoside triphosphate hydrolases"/>
    <property type="match status" value="1"/>
</dbReference>
<gene>
    <name evidence="1" type="ORF">FDO65_12190</name>
</gene>
<proteinExistence type="predicted"/>
<dbReference type="Gene3D" id="3.40.50.300">
    <property type="entry name" value="P-loop containing nucleotide triphosphate hydrolases"/>
    <property type="match status" value="1"/>
</dbReference>